<dbReference type="Proteomes" id="UP001596432">
    <property type="component" value="Unassembled WGS sequence"/>
</dbReference>
<feature type="domain" description="DUF7838" evidence="1">
    <location>
        <begin position="1"/>
        <end position="55"/>
    </location>
</feature>
<accession>A0ABD5XYI6</accession>
<name>A0ABD5XYI6_9EURY</name>
<proteinExistence type="predicted"/>
<protein>
    <recommendedName>
        <fullName evidence="1">DUF7838 domain-containing protein</fullName>
    </recommendedName>
</protein>
<comment type="caution">
    <text evidence="2">The sequence shown here is derived from an EMBL/GenBank/DDBJ whole genome shotgun (WGS) entry which is preliminary data.</text>
</comment>
<sequence>MSQVLKHKCPNCETEREFFQAASMNVHLGKKVKWHCPECDYGFVRIDETVDTSKATA</sequence>
<keyword evidence="3" id="KW-1185">Reference proteome</keyword>
<reference evidence="2 3" key="1">
    <citation type="journal article" date="2019" name="Int. J. Syst. Evol. Microbiol.">
        <title>The Global Catalogue of Microorganisms (GCM) 10K type strain sequencing project: providing services to taxonomists for standard genome sequencing and annotation.</title>
        <authorList>
            <consortium name="The Broad Institute Genomics Platform"/>
            <consortium name="The Broad Institute Genome Sequencing Center for Infectious Disease"/>
            <person name="Wu L."/>
            <person name="Ma J."/>
        </authorList>
    </citation>
    <scope>NUCLEOTIDE SEQUENCE [LARGE SCALE GENOMIC DNA]</scope>
    <source>
        <strain evidence="2 3">XZYJT29</strain>
    </source>
</reference>
<dbReference type="GeneID" id="78820390"/>
<evidence type="ECO:0000259" key="1">
    <source>
        <dbReference type="Pfam" id="PF25208"/>
    </source>
</evidence>
<evidence type="ECO:0000313" key="3">
    <source>
        <dbReference type="Proteomes" id="UP001596432"/>
    </source>
</evidence>
<gene>
    <name evidence="2" type="ORF">ACFQMA_09745</name>
</gene>
<dbReference type="RefSeq" id="WP_274325681.1">
    <property type="nucleotide sequence ID" value="NZ_CP118158.1"/>
</dbReference>
<dbReference type="AlphaFoldDB" id="A0ABD5XYI6"/>
<dbReference type="InterPro" id="IPR057160">
    <property type="entry name" value="DUF7838"/>
</dbReference>
<dbReference type="Pfam" id="PF25208">
    <property type="entry name" value="DUF7838"/>
    <property type="match status" value="1"/>
</dbReference>
<organism evidence="2 3">
    <name type="scientific">Halosimplex aquaticum</name>
    <dbReference type="NCBI Taxonomy" id="3026162"/>
    <lineage>
        <taxon>Archaea</taxon>
        <taxon>Methanobacteriati</taxon>
        <taxon>Methanobacteriota</taxon>
        <taxon>Stenosarchaea group</taxon>
        <taxon>Halobacteria</taxon>
        <taxon>Halobacteriales</taxon>
        <taxon>Haloarculaceae</taxon>
        <taxon>Halosimplex</taxon>
    </lineage>
</organism>
<dbReference type="EMBL" id="JBHTAS010000001">
    <property type="protein sequence ID" value="MFC7140114.1"/>
    <property type="molecule type" value="Genomic_DNA"/>
</dbReference>
<evidence type="ECO:0000313" key="2">
    <source>
        <dbReference type="EMBL" id="MFC7140114.1"/>
    </source>
</evidence>